<evidence type="ECO:0000256" key="2">
    <source>
        <dbReference type="SAM" id="MobiDB-lite"/>
    </source>
</evidence>
<proteinExistence type="predicted"/>
<evidence type="ECO:0000313" key="4">
    <source>
        <dbReference type="EMBL" id="KFG51686.1"/>
    </source>
</evidence>
<keyword evidence="3" id="KW-0732">Signal</keyword>
<accession>A0A086L4W8</accession>
<comment type="caution">
    <text evidence="4">The sequence shown here is derived from an EMBL/GenBank/DDBJ whole genome shotgun (WGS) entry which is preliminary data.</text>
</comment>
<protein>
    <recommendedName>
        <fullName evidence="6">Transmembrane protein</fullName>
    </recommendedName>
</protein>
<dbReference type="EMBL" id="AEYI02000129">
    <property type="protein sequence ID" value="KFG51686.1"/>
    <property type="molecule type" value="Genomic_DNA"/>
</dbReference>
<dbReference type="AlphaFoldDB" id="A0A086L4W8"/>
<organism evidence="4 5">
    <name type="scientific">Toxoplasma gondii p89</name>
    <dbReference type="NCBI Taxonomy" id="943119"/>
    <lineage>
        <taxon>Eukaryota</taxon>
        <taxon>Sar</taxon>
        <taxon>Alveolata</taxon>
        <taxon>Apicomplexa</taxon>
        <taxon>Conoidasida</taxon>
        <taxon>Coccidia</taxon>
        <taxon>Eucoccidiorida</taxon>
        <taxon>Eimeriorina</taxon>
        <taxon>Sarcocystidae</taxon>
        <taxon>Toxoplasma</taxon>
    </lineage>
</organism>
<feature type="region of interest" description="Disordered" evidence="2">
    <location>
        <begin position="36"/>
        <end position="59"/>
    </location>
</feature>
<sequence length="207" mass="22915">MRGSLAAFGVTVAICLPGLGLVQSWRVPRVTAGEETPALRDAANTRGEKEFSGTPTRLPNVDAHREEAVSPVTGDFDNLVSEDDIMALVNLLERTRQELLTKLSEMEARKNAVAVADNLLARILARKEFVRIKGILGRGTQHAKSIGSKLKRQVTGIPKSKKYLWIKQQLRRSSSSLKEFLLSVKASAEEELLRLKNKVEESANNER</sequence>
<evidence type="ECO:0008006" key="6">
    <source>
        <dbReference type="Google" id="ProtNLM"/>
    </source>
</evidence>
<evidence type="ECO:0000256" key="1">
    <source>
        <dbReference type="SAM" id="Coils"/>
    </source>
</evidence>
<dbReference type="Proteomes" id="UP000028828">
    <property type="component" value="Unassembled WGS sequence"/>
</dbReference>
<reference evidence="4 5" key="1">
    <citation type="submission" date="2014-03" db="EMBL/GenBank/DDBJ databases">
        <authorList>
            <person name="Sibley D."/>
            <person name="Venepally P."/>
            <person name="Karamycheva S."/>
            <person name="Hadjithomas M."/>
            <person name="Khan A."/>
            <person name="Brunk B."/>
            <person name="Roos D."/>
            <person name="Caler E."/>
            <person name="Lorenzi H."/>
        </authorList>
    </citation>
    <scope>NUCLEOTIDE SEQUENCE [LARGE SCALE GENOMIC DNA]</scope>
    <source>
        <strain evidence="5">p89</strain>
    </source>
</reference>
<dbReference type="VEuPathDB" id="ToxoDB:TGP89_273340"/>
<evidence type="ECO:0000256" key="3">
    <source>
        <dbReference type="SAM" id="SignalP"/>
    </source>
</evidence>
<keyword evidence="1" id="KW-0175">Coiled coil</keyword>
<name>A0A086L4W8_TOXGO</name>
<feature type="chain" id="PRO_5001809960" description="Transmembrane protein" evidence="3">
    <location>
        <begin position="25"/>
        <end position="207"/>
    </location>
</feature>
<dbReference type="OrthoDB" id="10421426at2759"/>
<evidence type="ECO:0000313" key="5">
    <source>
        <dbReference type="Proteomes" id="UP000028828"/>
    </source>
</evidence>
<feature type="signal peptide" evidence="3">
    <location>
        <begin position="1"/>
        <end position="24"/>
    </location>
</feature>
<gene>
    <name evidence="4" type="ORF">TGP89_273340</name>
</gene>
<feature type="coiled-coil region" evidence="1">
    <location>
        <begin position="178"/>
        <end position="205"/>
    </location>
</feature>